<proteinExistence type="predicted"/>
<accession>A0A8J2SYP8</accession>
<gene>
    <name evidence="1" type="ORF">PECAL_6P15800</name>
</gene>
<name>A0A8J2SYP8_9STRA</name>
<organism evidence="1 2">
    <name type="scientific">Pelagomonas calceolata</name>
    <dbReference type="NCBI Taxonomy" id="35677"/>
    <lineage>
        <taxon>Eukaryota</taxon>
        <taxon>Sar</taxon>
        <taxon>Stramenopiles</taxon>
        <taxon>Ochrophyta</taxon>
        <taxon>Pelagophyceae</taxon>
        <taxon>Pelagomonadales</taxon>
        <taxon>Pelagomonadaceae</taxon>
        <taxon>Pelagomonas</taxon>
    </lineage>
</organism>
<evidence type="ECO:0000313" key="1">
    <source>
        <dbReference type="EMBL" id="CAH0379943.1"/>
    </source>
</evidence>
<keyword evidence="2" id="KW-1185">Reference proteome</keyword>
<dbReference type="Proteomes" id="UP000789595">
    <property type="component" value="Unassembled WGS sequence"/>
</dbReference>
<reference evidence="1" key="1">
    <citation type="submission" date="2021-11" db="EMBL/GenBank/DDBJ databases">
        <authorList>
            <consortium name="Genoscope - CEA"/>
            <person name="William W."/>
        </authorList>
    </citation>
    <scope>NUCLEOTIDE SEQUENCE</scope>
</reference>
<evidence type="ECO:0000313" key="2">
    <source>
        <dbReference type="Proteomes" id="UP000789595"/>
    </source>
</evidence>
<dbReference type="EMBL" id="CAKKNE010000006">
    <property type="protein sequence ID" value="CAH0379943.1"/>
    <property type="molecule type" value="Genomic_DNA"/>
</dbReference>
<protein>
    <submittedName>
        <fullName evidence="1">Uncharacterized protein</fullName>
    </submittedName>
</protein>
<comment type="caution">
    <text evidence="1">The sequence shown here is derived from an EMBL/GenBank/DDBJ whole genome shotgun (WGS) entry which is preliminary data.</text>
</comment>
<dbReference type="AlphaFoldDB" id="A0A8J2SYP8"/>
<sequence>MGLLAFCANAAALSQGKWVAWPKCQGCARRLDGSDFTKAAGVAAPPSDGPDNVEPRVWAPNNCALRVFDGKEARACLRRRPLALVGDATTQGLFDELRLLAWDYEFPAGPPPVGLTYVQRPARLDSRLAQNIKSKYEPHMVVVNVGGNFVRSFVAPRALSNCRAYLGSFLRRVPHPTMPRFLVQNGSGIEERHVVMEQFPGSWKGALTQARQTRCGIHAGRAAERLERGVDGVRAFLAALNGTRAVWRASALNLGTDVDPGDRERVNALLLEINKRVKAFAPEVLDVEAFSAARPEAFFSDRSPHLFCSCPAHDAARATRRCFDPVCDAQKRRSRFDNGEPSRYLAQMVLHALCGGETF</sequence>